<dbReference type="AlphaFoldDB" id="A0A7J5ZLS4"/>
<dbReference type="PROSITE" id="PS50041">
    <property type="entry name" value="C_TYPE_LECTIN_2"/>
    <property type="match status" value="1"/>
</dbReference>
<dbReference type="EMBL" id="JAAGNN010000078">
    <property type="protein sequence ID" value="KAF4070138.1"/>
    <property type="molecule type" value="Genomic_DNA"/>
</dbReference>
<reference evidence="2 3" key="1">
    <citation type="submission" date="2020-02" db="EMBL/GenBank/DDBJ databases">
        <title>A chromosome-scale genome assembly of the black bullhead catfish (Ameiurus melas).</title>
        <authorList>
            <person name="Wen M."/>
            <person name="Zham M."/>
            <person name="Cabau C."/>
            <person name="Klopp C."/>
            <person name="Donnadieu C."/>
            <person name="Roques C."/>
            <person name="Bouchez O."/>
            <person name="Lampietro C."/>
            <person name="Jouanno E."/>
            <person name="Herpin A."/>
            <person name="Louis A."/>
            <person name="Berthelot C."/>
            <person name="Parey E."/>
            <person name="Roest-Crollius H."/>
            <person name="Braasch I."/>
            <person name="Postlethwait J."/>
            <person name="Robinson-Rechavi M."/>
            <person name="Echchiki A."/>
            <person name="Begum T."/>
            <person name="Montfort J."/>
            <person name="Schartl M."/>
            <person name="Bobe J."/>
            <person name="Guiguen Y."/>
        </authorList>
    </citation>
    <scope>NUCLEOTIDE SEQUENCE [LARGE SCALE GENOMIC DNA]</scope>
    <source>
        <strain evidence="2">M_S1</strain>
        <tissue evidence="2">Blood</tissue>
    </source>
</reference>
<dbReference type="InterPro" id="IPR016186">
    <property type="entry name" value="C-type_lectin-like/link_sf"/>
</dbReference>
<evidence type="ECO:0000259" key="1">
    <source>
        <dbReference type="PROSITE" id="PS50041"/>
    </source>
</evidence>
<gene>
    <name evidence="2" type="ORF">AMELA_G00297050</name>
</gene>
<proteinExistence type="predicted"/>
<protein>
    <recommendedName>
        <fullName evidence="1">C-type lectin domain-containing protein</fullName>
    </recommendedName>
</protein>
<dbReference type="InterPro" id="IPR016187">
    <property type="entry name" value="CTDL_fold"/>
</dbReference>
<dbReference type="Pfam" id="PF00059">
    <property type="entry name" value="Lectin_C"/>
    <property type="match status" value="1"/>
</dbReference>
<name>A0A7J5ZLS4_AMEME</name>
<evidence type="ECO:0000313" key="2">
    <source>
        <dbReference type="EMBL" id="KAF4070138.1"/>
    </source>
</evidence>
<dbReference type="InterPro" id="IPR050111">
    <property type="entry name" value="C-type_lectin/snaclec_domain"/>
</dbReference>
<feature type="domain" description="C-type lectin" evidence="1">
    <location>
        <begin position="63"/>
        <end position="135"/>
    </location>
</feature>
<dbReference type="PANTHER" id="PTHR22803">
    <property type="entry name" value="MANNOSE, PHOSPHOLIPASE, LECTIN RECEPTOR RELATED"/>
    <property type="match status" value="1"/>
</dbReference>
<dbReference type="Gene3D" id="3.10.100.10">
    <property type="entry name" value="Mannose-Binding Protein A, subunit A"/>
    <property type="match status" value="1"/>
</dbReference>
<evidence type="ECO:0000313" key="3">
    <source>
        <dbReference type="Proteomes" id="UP000593565"/>
    </source>
</evidence>
<organism evidence="2 3">
    <name type="scientific">Ameiurus melas</name>
    <name type="common">Black bullhead</name>
    <name type="synonym">Silurus melas</name>
    <dbReference type="NCBI Taxonomy" id="219545"/>
    <lineage>
        <taxon>Eukaryota</taxon>
        <taxon>Metazoa</taxon>
        <taxon>Chordata</taxon>
        <taxon>Craniata</taxon>
        <taxon>Vertebrata</taxon>
        <taxon>Euteleostomi</taxon>
        <taxon>Actinopterygii</taxon>
        <taxon>Neopterygii</taxon>
        <taxon>Teleostei</taxon>
        <taxon>Ostariophysi</taxon>
        <taxon>Siluriformes</taxon>
        <taxon>Ictaluridae</taxon>
        <taxon>Ameiurus</taxon>
    </lineage>
</organism>
<sequence length="135" mass="15631">MSCSNHTLSVDTEQLQIKYNNLVKEKGQLENNYIELGKVRDQLWKEKDELQNRLSSTGGWISFSSSLYFRSTEEKNWTESRQDCRDRGADLVIIKSREEQAFIEILSCGKSAWIGLSDGHRGRWKWVDGTPLTTE</sequence>
<dbReference type="Proteomes" id="UP000593565">
    <property type="component" value="Unassembled WGS sequence"/>
</dbReference>
<keyword evidence="3" id="KW-1185">Reference proteome</keyword>
<comment type="caution">
    <text evidence="2">The sequence shown here is derived from an EMBL/GenBank/DDBJ whole genome shotgun (WGS) entry which is preliminary data.</text>
</comment>
<dbReference type="SUPFAM" id="SSF56436">
    <property type="entry name" value="C-type lectin-like"/>
    <property type="match status" value="1"/>
</dbReference>
<dbReference type="Gene3D" id="1.20.5.400">
    <property type="match status" value="1"/>
</dbReference>
<accession>A0A7J5ZLS4</accession>
<dbReference type="InterPro" id="IPR001304">
    <property type="entry name" value="C-type_lectin-like"/>
</dbReference>